<evidence type="ECO:0000256" key="8">
    <source>
        <dbReference type="RuleBase" id="RU000590"/>
    </source>
</evidence>
<dbReference type="Pfam" id="PF00557">
    <property type="entry name" value="Peptidase_M24"/>
    <property type="match status" value="1"/>
</dbReference>
<dbReference type="AlphaFoldDB" id="A0A239VQH7"/>
<feature type="region of interest" description="Disordered" evidence="9">
    <location>
        <begin position="1"/>
        <end position="39"/>
    </location>
</feature>
<dbReference type="InterPro" id="IPR052433">
    <property type="entry name" value="X-Pro_dipept-like"/>
</dbReference>
<sequence>MIMGGMADTGASLESGAGTQQAGAKREQEAVSEHRSRPRSQAFVEFMASGWAPRQESLPQLAESARWAAARREALSAAFPGERLVIPAGGFKVRNNDCDYLFRPHSAFAHMTGLGADREPDAVLVLEPRAEGGHESVLYARPLLPRDSEASFSDSRYGEFWVGAAPTLESLAAELGVSTAHLDQFGDAVGKDLGAVSLRVLTGVDPVVDEQVAKARRDSANEQLLESAAEVDRQLEVKLSTMRLVKDEWEISQMREAVAATDTAFAAVVRQFPEAVRRGRGERWIEGTFGLYARHAGNGVGYDSICAAGDHANTLHWIKNTGEVREGDLVLIDAGVEVDSLFTADITRTLPVNGRFSPAQRKVYEAVLEAQEAGIAAAKPGATFKDVHEAAIAVIARYCEQWGLLPEGVSAQRSLQPDGQWHRRWMVHGTSHHLGLDVHDCQQALREDYMDGTLVPGMVLTVEPGLYFKADDELVPEEFRGVGVRIEDDIVITAEGCESLSKLPRSVDEVEAWMAPLLAGDA</sequence>
<dbReference type="PANTHER" id="PTHR43226:SF4">
    <property type="entry name" value="XAA-PRO AMINOPEPTIDASE 3"/>
    <property type="match status" value="1"/>
</dbReference>
<dbReference type="Gene3D" id="3.90.230.10">
    <property type="entry name" value="Creatinase/methionine aminopeptidase superfamily"/>
    <property type="match status" value="1"/>
</dbReference>
<evidence type="ECO:0000256" key="5">
    <source>
        <dbReference type="ARBA" id="ARBA00022723"/>
    </source>
</evidence>
<evidence type="ECO:0000256" key="6">
    <source>
        <dbReference type="ARBA" id="ARBA00022801"/>
    </source>
</evidence>
<dbReference type="GO" id="GO:0006508">
    <property type="term" value="P:proteolysis"/>
    <property type="evidence" value="ECO:0007669"/>
    <property type="project" value="TreeGrafter"/>
</dbReference>
<evidence type="ECO:0000256" key="9">
    <source>
        <dbReference type="SAM" id="MobiDB-lite"/>
    </source>
</evidence>
<dbReference type="InterPro" id="IPR036005">
    <property type="entry name" value="Creatinase/aminopeptidase-like"/>
</dbReference>
<evidence type="ECO:0000313" key="11">
    <source>
        <dbReference type="EMBL" id="SNV24089.1"/>
    </source>
</evidence>
<comment type="cofactor">
    <cofactor evidence="2">
        <name>Mn(2+)</name>
        <dbReference type="ChEBI" id="CHEBI:29035"/>
    </cofactor>
</comment>
<feature type="domain" description="Aminopeptidase P N-terminal" evidence="10">
    <location>
        <begin position="63"/>
        <end position="209"/>
    </location>
</feature>
<keyword evidence="11" id="KW-0031">Aminopeptidase</keyword>
<gene>
    <name evidence="11" type="primary">pepPI</name>
    <name evidence="11" type="ORF">SAMEA4475696_01980</name>
</gene>
<evidence type="ECO:0000259" key="10">
    <source>
        <dbReference type="SMART" id="SM01011"/>
    </source>
</evidence>
<comment type="similarity">
    <text evidence="3 8">Belongs to the peptidase M24B family.</text>
</comment>
<evidence type="ECO:0000256" key="4">
    <source>
        <dbReference type="ARBA" id="ARBA00012574"/>
    </source>
</evidence>
<comment type="catalytic activity">
    <reaction evidence="1">
        <text>Release of any N-terminal amino acid, including proline, that is linked to proline, even from a dipeptide or tripeptide.</text>
        <dbReference type="EC" id="3.4.11.9"/>
    </reaction>
</comment>
<dbReference type="Gene3D" id="3.40.350.10">
    <property type="entry name" value="Creatinase/prolidase N-terminal domain"/>
    <property type="match status" value="1"/>
</dbReference>
<keyword evidence="6 11" id="KW-0378">Hydrolase</keyword>
<dbReference type="GO" id="GO:0030145">
    <property type="term" value="F:manganese ion binding"/>
    <property type="evidence" value="ECO:0007669"/>
    <property type="project" value="InterPro"/>
</dbReference>
<dbReference type="STRING" id="1121387.GCA_000429885_00348"/>
<dbReference type="InterPro" id="IPR000994">
    <property type="entry name" value="Pept_M24"/>
</dbReference>
<dbReference type="PROSITE" id="PS00491">
    <property type="entry name" value="PROLINE_PEPTIDASE"/>
    <property type="match status" value="1"/>
</dbReference>
<proteinExistence type="inferred from homology"/>
<dbReference type="Pfam" id="PF05195">
    <property type="entry name" value="AMP_N"/>
    <property type="match status" value="1"/>
</dbReference>
<dbReference type="InterPro" id="IPR001131">
    <property type="entry name" value="Peptidase_M24B_aminopep-P_CS"/>
</dbReference>
<dbReference type="SUPFAM" id="SSF55920">
    <property type="entry name" value="Creatinase/aminopeptidase"/>
    <property type="match status" value="1"/>
</dbReference>
<evidence type="ECO:0000256" key="3">
    <source>
        <dbReference type="ARBA" id="ARBA00008766"/>
    </source>
</evidence>
<dbReference type="GO" id="GO:0005829">
    <property type="term" value="C:cytosol"/>
    <property type="evidence" value="ECO:0007669"/>
    <property type="project" value="TreeGrafter"/>
</dbReference>
<name>A0A239VQH7_9MICO</name>
<keyword evidence="5 8" id="KW-0479">Metal-binding</keyword>
<evidence type="ECO:0000313" key="12">
    <source>
        <dbReference type="Proteomes" id="UP000242637"/>
    </source>
</evidence>
<protein>
    <recommendedName>
        <fullName evidence="4">Xaa-Pro aminopeptidase</fullName>
        <ecNumber evidence="4">3.4.11.9</ecNumber>
    </recommendedName>
</protein>
<accession>A0A239VQH7</accession>
<dbReference type="EMBL" id="LT906453">
    <property type="protein sequence ID" value="SNV24089.1"/>
    <property type="molecule type" value="Genomic_DNA"/>
</dbReference>
<evidence type="ECO:0000256" key="1">
    <source>
        <dbReference type="ARBA" id="ARBA00001424"/>
    </source>
</evidence>
<keyword evidence="7" id="KW-0464">Manganese</keyword>
<feature type="compositionally biased region" description="Basic and acidic residues" evidence="9">
    <location>
        <begin position="24"/>
        <end position="35"/>
    </location>
</feature>
<dbReference type="KEGG" id="dco:SAMEA4475696_1980"/>
<dbReference type="PANTHER" id="PTHR43226">
    <property type="entry name" value="XAA-PRO AMINOPEPTIDASE 3"/>
    <property type="match status" value="1"/>
</dbReference>
<organism evidence="11 12">
    <name type="scientific">Dermatophilus congolensis</name>
    <dbReference type="NCBI Taxonomy" id="1863"/>
    <lineage>
        <taxon>Bacteria</taxon>
        <taxon>Bacillati</taxon>
        <taxon>Actinomycetota</taxon>
        <taxon>Actinomycetes</taxon>
        <taxon>Micrococcales</taxon>
        <taxon>Dermatophilaceae</taxon>
        <taxon>Dermatophilus</taxon>
    </lineage>
</organism>
<dbReference type="InterPro" id="IPR029149">
    <property type="entry name" value="Creatin/AminoP/Spt16_N"/>
</dbReference>
<evidence type="ECO:0000256" key="7">
    <source>
        <dbReference type="ARBA" id="ARBA00023211"/>
    </source>
</evidence>
<dbReference type="Proteomes" id="UP000242637">
    <property type="component" value="Chromosome 1"/>
</dbReference>
<dbReference type="CDD" id="cd01087">
    <property type="entry name" value="Prolidase"/>
    <property type="match status" value="1"/>
</dbReference>
<keyword evidence="12" id="KW-1185">Reference proteome</keyword>
<keyword evidence="11" id="KW-0645">Protease</keyword>
<dbReference type="EC" id="3.4.11.9" evidence="4"/>
<dbReference type="SMART" id="SM01011">
    <property type="entry name" value="AMP_N"/>
    <property type="match status" value="1"/>
</dbReference>
<dbReference type="GO" id="GO:0070006">
    <property type="term" value="F:metalloaminopeptidase activity"/>
    <property type="evidence" value="ECO:0007669"/>
    <property type="project" value="InterPro"/>
</dbReference>
<dbReference type="SUPFAM" id="SSF53092">
    <property type="entry name" value="Creatinase/prolidase N-terminal domain"/>
    <property type="match status" value="1"/>
</dbReference>
<reference evidence="11 12" key="1">
    <citation type="submission" date="2017-06" db="EMBL/GenBank/DDBJ databases">
        <authorList>
            <consortium name="Pathogen Informatics"/>
        </authorList>
    </citation>
    <scope>NUCLEOTIDE SEQUENCE [LARGE SCALE GENOMIC DNA]</scope>
    <source>
        <strain evidence="11 12">NCTC13039</strain>
    </source>
</reference>
<dbReference type="InterPro" id="IPR007865">
    <property type="entry name" value="Aminopep_P_N"/>
</dbReference>
<evidence type="ECO:0000256" key="2">
    <source>
        <dbReference type="ARBA" id="ARBA00001936"/>
    </source>
</evidence>